<keyword evidence="5" id="KW-1185">Reference proteome</keyword>
<dbReference type="SUPFAM" id="SSF49785">
    <property type="entry name" value="Galactose-binding domain-like"/>
    <property type="match status" value="2"/>
</dbReference>
<comment type="caution">
    <text evidence="4">The sequence shown here is derived from an EMBL/GenBank/DDBJ whole genome shotgun (WGS) entry which is preliminary data.</text>
</comment>
<dbReference type="Proteomes" id="UP001165293">
    <property type="component" value="Unassembled WGS sequence"/>
</dbReference>
<evidence type="ECO:0000313" key="5">
    <source>
        <dbReference type="Proteomes" id="UP001165293"/>
    </source>
</evidence>
<evidence type="ECO:0000313" key="4">
    <source>
        <dbReference type="EMBL" id="MCC8361730.1"/>
    </source>
</evidence>
<feature type="chain" id="PRO_5046819299" evidence="1">
    <location>
        <begin position="19"/>
        <end position="994"/>
    </location>
</feature>
<dbReference type="InterPro" id="IPR012341">
    <property type="entry name" value="6hp_glycosidase-like_sf"/>
</dbReference>
<dbReference type="InterPro" id="IPR000421">
    <property type="entry name" value="FA58C"/>
</dbReference>
<dbReference type="Pfam" id="PF17389">
    <property type="entry name" value="Bac_rhamnosid6H"/>
    <property type="match status" value="1"/>
</dbReference>
<sequence>MKQAVALSVLLVSFACHSAEGEGPRRIDDFDDASPWKVIQSDQVTGSLRNVEGPDGKALCLDYDFHGVSGYVGLQRDVAIDYPANYAFSFRMRGTGPKNDLQFKLVDASGDNVWWATKPKFALPNAWTQMRFKQRHISKAWGPSEEKALTNSAKLEFTLASGEGGKGSVCFDALTFSQLPPQDDSPLRGKFSGRNGEWTLDLGKSREIGGAILQWTVAPRHYALALSDDGQAWRDVFAHDNSDGARDYIALPEAEARFLRVTATRSRDGERAELQGIEAQPLAFGVTQNDFMRAIAKDVPAEFFVPEGFRDVQQYWTILGIDGGREQGLISEDGRIEVAKGGFSIAPVIEFDRGPTVDLMPLRAPPEASQSLQDDYLPIPTVRLQFVDHTVEVTAFADDNAGHPRLIARYRVQPREGATNDVFELRVVPFQVNPPSQFLNTVGGVSHIKVLQLDAQAIVVDGTPRVALSLPAASRHVRAFDSVDAPDARVEDPVGLASGELRWPVKLAAGETFELALSAPLDGGTPTPITNAEAAAAQERVAAQWRDKLDRVKFKLPKEGQHIADTLRTALAHMAISRVGPRLQPGTRSYSRAWIRDGAMINEGLLRLGREDIAEDFLRWYAPYQFDSGKVPCCVDDRGSDPVPENDSHGELIYAAAELYRYTRDRELLETMWPHVQGAVKYMDALRASERTEENRAKNPAFFGLMPASISHEGYSAKPMHSYWDDFWALRGYKDAVEIAKWLGHDEEAKRFAASRDQFSADLQASIETAMAQRGIAFIPGSAELGDFDATSTTIALAPGAAQSILPEGALEYTFERYWREFEQRRTGTKKWKDYTPYELRTVGTFARLGWRDRAQSALAFFFDDQQPREWNQWAEVVSRTPRKPFFVGDLPHAWVASDYVRSALDLFAYERPEDESIVLAAGIPEAWLAGEGIAIEGLRTPGGPLSYSLRDDGEHLVLEVRGGITLPRGGLVFPWKGKETRVTRVPAKIEIER</sequence>
<evidence type="ECO:0000259" key="3">
    <source>
        <dbReference type="Pfam" id="PF17389"/>
    </source>
</evidence>
<proteinExistence type="predicted"/>
<organism evidence="4 5">
    <name type="scientific">Noviluteimonas lactosilytica</name>
    <dbReference type="NCBI Taxonomy" id="2888523"/>
    <lineage>
        <taxon>Bacteria</taxon>
        <taxon>Pseudomonadati</taxon>
        <taxon>Pseudomonadota</taxon>
        <taxon>Gammaproteobacteria</taxon>
        <taxon>Lysobacterales</taxon>
        <taxon>Lysobacteraceae</taxon>
        <taxon>Noviluteimonas</taxon>
    </lineage>
</organism>
<evidence type="ECO:0000259" key="2">
    <source>
        <dbReference type="Pfam" id="PF00754"/>
    </source>
</evidence>
<dbReference type="Gene3D" id="1.50.10.10">
    <property type="match status" value="1"/>
</dbReference>
<dbReference type="Pfam" id="PF00754">
    <property type="entry name" value="F5_F8_type_C"/>
    <property type="match status" value="1"/>
</dbReference>
<dbReference type="InterPro" id="IPR008928">
    <property type="entry name" value="6-hairpin_glycosidase_sf"/>
</dbReference>
<accession>A0ABS8JDP3</accession>
<gene>
    <name evidence="4" type="ORF">LK996_01355</name>
</gene>
<dbReference type="EMBL" id="JAJGAK010000001">
    <property type="protein sequence ID" value="MCC8361730.1"/>
    <property type="molecule type" value="Genomic_DNA"/>
</dbReference>
<reference evidence="4" key="1">
    <citation type="submission" date="2021-10" db="EMBL/GenBank/DDBJ databases">
        <authorList>
            <person name="Lyu M."/>
            <person name="Wang X."/>
            <person name="Meng X."/>
            <person name="Xu K."/>
        </authorList>
    </citation>
    <scope>NUCLEOTIDE SEQUENCE</scope>
    <source>
        <strain evidence="4">A6</strain>
    </source>
</reference>
<dbReference type="InterPro" id="IPR035396">
    <property type="entry name" value="Bac_rhamnosid6H"/>
</dbReference>
<name>A0ABS8JDP3_9GAMM</name>
<dbReference type="SUPFAM" id="SSF48208">
    <property type="entry name" value="Six-hairpin glycosidases"/>
    <property type="match status" value="1"/>
</dbReference>
<feature type="signal peptide" evidence="1">
    <location>
        <begin position="1"/>
        <end position="18"/>
    </location>
</feature>
<feature type="domain" description="Alpha-L-rhamnosidase six-hairpin glycosidase" evidence="3">
    <location>
        <begin position="611"/>
        <end position="766"/>
    </location>
</feature>
<keyword evidence="1" id="KW-0732">Signal</keyword>
<dbReference type="RefSeq" id="WP_230525382.1">
    <property type="nucleotide sequence ID" value="NZ_JAJGAK010000001.1"/>
</dbReference>
<dbReference type="PROSITE" id="PS51257">
    <property type="entry name" value="PROKAR_LIPOPROTEIN"/>
    <property type="match status" value="1"/>
</dbReference>
<dbReference type="InterPro" id="IPR008979">
    <property type="entry name" value="Galactose-bd-like_sf"/>
</dbReference>
<feature type="domain" description="F5/8 type C" evidence="2">
    <location>
        <begin position="196"/>
        <end position="267"/>
    </location>
</feature>
<protein>
    <submittedName>
        <fullName evidence="4">Discoidin domain-containing protein</fullName>
    </submittedName>
</protein>
<evidence type="ECO:0000256" key="1">
    <source>
        <dbReference type="SAM" id="SignalP"/>
    </source>
</evidence>
<dbReference type="Gene3D" id="2.60.120.260">
    <property type="entry name" value="Galactose-binding domain-like"/>
    <property type="match status" value="2"/>
</dbReference>